<keyword evidence="10" id="KW-0378">Hydrolase</keyword>
<protein>
    <recommendedName>
        <fullName evidence="6">Adenine DNA glycosylase</fullName>
        <ecNumber evidence="5">3.2.2.31</ecNumber>
    </recommendedName>
</protein>
<evidence type="ECO:0000259" key="15">
    <source>
        <dbReference type="SMART" id="SM00478"/>
    </source>
</evidence>
<dbReference type="GO" id="GO:0035485">
    <property type="term" value="F:adenine/guanine mispair binding"/>
    <property type="evidence" value="ECO:0007669"/>
    <property type="project" value="TreeGrafter"/>
</dbReference>
<dbReference type="GO" id="GO:0000701">
    <property type="term" value="F:purine-specific mismatch base pair DNA N-glycosylase activity"/>
    <property type="evidence" value="ECO:0007669"/>
    <property type="project" value="UniProtKB-EC"/>
</dbReference>
<keyword evidence="13" id="KW-0234">DNA repair</keyword>
<evidence type="ECO:0000256" key="11">
    <source>
        <dbReference type="ARBA" id="ARBA00023004"/>
    </source>
</evidence>
<dbReference type="Proteomes" id="UP000184275">
    <property type="component" value="Unassembled WGS sequence"/>
</dbReference>
<gene>
    <name evidence="16" type="ORF">SAMN05720469_11932</name>
</gene>
<evidence type="ECO:0000256" key="3">
    <source>
        <dbReference type="ARBA" id="ARBA00002933"/>
    </source>
</evidence>
<dbReference type="InterPro" id="IPR023170">
    <property type="entry name" value="HhH_base_excis_C"/>
</dbReference>
<dbReference type="InterPro" id="IPR000445">
    <property type="entry name" value="HhH_motif"/>
</dbReference>
<dbReference type="Gene3D" id="1.10.340.30">
    <property type="entry name" value="Hypothetical protein, domain 2"/>
    <property type="match status" value="1"/>
</dbReference>
<evidence type="ECO:0000313" key="16">
    <source>
        <dbReference type="EMBL" id="SHK82561.1"/>
    </source>
</evidence>
<dbReference type="GO" id="GO:0034039">
    <property type="term" value="F:8-oxo-7,8-dihydroguanine DNA N-glycosylase activity"/>
    <property type="evidence" value="ECO:0007669"/>
    <property type="project" value="TreeGrafter"/>
</dbReference>
<keyword evidence="9" id="KW-0227">DNA damage</keyword>
<dbReference type="Pfam" id="PF00730">
    <property type="entry name" value="HhH-GPD"/>
    <property type="match status" value="1"/>
</dbReference>
<evidence type="ECO:0000256" key="6">
    <source>
        <dbReference type="ARBA" id="ARBA00022023"/>
    </source>
</evidence>
<keyword evidence="14" id="KW-0326">Glycosidase</keyword>
<dbReference type="Pfam" id="PF00633">
    <property type="entry name" value="HHH"/>
    <property type="match status" value="1"/>
</dbReference>
<dbReference type="AlphaFoldDB" id="A0A1M6VML1"/>
<keyword evidence="11" id="KW-0408">Iron</keyword>
<reference evidence="17" key="1">
    <citation type="submission" date="2016-11" db="EMBL/GenBank/DDBJ databases">
        <authorList>
            <person name="Varghese N."/>
            <person name="Submissions S."/>
        </authorList>
    </citation>
    <scope>NUCLEOTIDE SEQUENCE [LARGE SCALE GENOMIC DNA]</scope>
    <source>
        <strain evidence="17">UWOS</strain>
    </source>
</reference>
<evidence type="ECO:0000256" key="14">
    <source>
        <dbReference type="ARBA" id="ARBA00023295"/>
    </source>
</evidence>
<dbReference type="InterPro" id="IPR011257">
    <property type="entry name" value="DNA_glycosylase"/>
</dbReference>
<comment type="catalytic activity">
    <reaction evidence="1">
        <text>Hydrolyzes free adenine bases from 7,8-dihydro-8-oxoguanine:adenine mismatched double-stranded DNA, leaving an apurinic site.</text>
        <dbReference type="EC" id="3.2.2.31"/>
    </reaction>
</comment>
<dbReference type="Gene3D" id="1.10.1670.10">
    <property type="entry name" value="Helix-hairpin-Helix base-excision DNA repair enzymes (C-terminal)"/>
    <property type="match status" value="1"/>
</dbReference>
<dbReference type="GO" id="GO:0051539">
    <property type="term" value="F:4 iron, 4 sulfur cluster binding"/>
    <property type="evidence" value="ECO:0007669"/>
    <property type="project" value="UniProtKB-KW"/>
</dbReference>
<evidence type="ECO:0000256" key="1">
    <source>
        <dbReference type="ARBA" id="ARBA00000843"/>
    </source>
</evidence>
<evidence type="ECO:0000256" key="13">
    <source>
        <dbReference type="ARBA" id="ARBA00023204"/>
    </source>
</evidence>
<keyword evidence="12" id="KW-0411">Iron-sulfur</keyword>
<evidence type="ECO:0000256" key="2">
    <source>
        <dbReference type="ARBA" id="ARBA00001966"/>
    </source>
</evidence>
<organism evidence="16 17">
    <name type="scientific">Fibrobacter intestinalis</name>
    <dbReference type="NCBI Taxonomy" id="28122"/>
    <lineage>
        <taxon>Bacteria</taxon>
        <taxon>Pseudomonadati</taxon>
        <taxon>Fibrobacterota</taxon>
        <taxon>Fibrobacteria</taxon>
        <taxon>Fibrobacterales</taxon>
        <taxon>Fibrobacteraceae</taxon>
        <taxon>Fibrobacter</taxon>
    </lineage>
</organism>
<dbReference type="GO" id="GO:0006284">
    <property type="term" value="P:base-excision repair"/>
    <property type="evidence" value="ECO:0007669"/>
    <property type="project" value="InterPro"/>
</dbReference>
<proteinExistence type="inferred from homology"/>
<dbReference type="PANTHER" id="PTHR42944">
    <property type="entry name" value="ADENINE DNA GLYCOSYLASE"/>
    <property type="match status" value="1"/>
</dbReference>
<dbReference type="EC" id="3.2.2.31" evidence="5"/>
<accession>A0A1M6VML1</accession>
<dbReference type="InterPro" id="IPR003265">
    <property type="entry name" value="HhH-GPD_domain"/>
</dbReference>
<dbReference type="InterPro" id="IPR003651">
    <property type="entry name" value="Endonuclease3_FeS-loop_motif"/>
</dbReference>
<keyword evidence="7" id="KW-0004">4Fe-4S</keyword>
<comment type="function">
    <text evidence="3">Adenine glycosylase active on G-A mispairs. MutY also corrects error-prone DNA synthesis past GO lesions which are due to the oxidatively damaged form of guanine: 7,8-dihydro-8-oxoguanine (8-oxo-dGTP).</text>
</comment>
<dbReference type="InterPro" id="IPR044298">
    <property type="entry name" value="MIG/MutY"/>
</dbReference>
<feature type="domain" description="HhH-GPD" evidence="15">
    <location>
        <begin position="1"/>
        <end position="152"/>
    </location>
</feature>
<evidence type="ECO:0000256" key="12">
    <source>
        <dbReference type="ARBA" id="ARBA00023014"/>
    </source>
</evidence>
<dbReference type="SUPFAM" id="SSF48150">
    <property type="entry name" value="DNA-glycosylase"/>
    <property type="match status" value="1"/>
</dbReference>
<evidence type="ECO:0000256" key="4">
    <source>
        <dbReference type="ARBA" id="ARBA00008343"/>
    </source>
</evidence>
<comment type="similarity">
    <text evidence="4">Belongs to the Nth/MutY family.</text>
</comment>
<keyword evidence="8" id="KW-0479">Metal-binding</keyword>
<comment type="cofactor">
    <cofactor evidence="2">
        <name>[4Fe-4S] cluster</name>
        <dbReference type="ChEBI" id="CHEBI:49883"/>
    </cofactor>
</comment>
<evidence type="ECO:0000256" key="10">
    <source>
        <dbReference type="ARBA" id="ARBA00022801"/>
    </source>
</evidence>
<evidence type="ECO:0000256" key="5">
    <source>
        <dbReference type="ARBA" id="ARBA00012045"/>
    </source>
</evidence>
<dbReference type="PROSITE" id="PS01155">
    <property type="entry name" value="ENDONUCLEASE_III_2"/>
    <property type="match status" value="1"/>
</dbReference>
<evidence type="ECO:0000256" key="9">
    <source>
        <dbReference type="ARBA" id="ARBA00022763"/>
    </source>
</evidence>
<dbReference type="SMART" id="SM00478">
    <property type="entry name" value="ENDO3c"/>
    <property type="match status" value="1"/>
</dbReference>
<evidence type="ECO:0000256" key="7">
    <source>
        <dbReference type="ARBA" id="ARBA00022485"/>
    </source>
</evidence>
<evidence type="ECO:0000313" key="17">
    <source>
        <dbReference type="Proteomes" id="UP000184275"/>
    </source>
</evidence>
<keyword evidence="17" id="KW-1185">Reference proteome</keyword>
<dbReference type="SMART" id="SM00525">
    <property type="entry name" value="FES"/>
    <property type="match status" value="1"/>
</dbReference>
<dbReference type="PANTHER" id="PTHR42944:SF1">
    <property type="entry name" value="ADENINE DNA GLYCOSYLASE"/>
    <property type="match status" value="1"/>
</dbReference>
<name>A0A1M6VML1_9BACT</name>
<sequence>MLQQTQVSAVQTAFKKWMQDFPDVLTLAKAKENDVLQHWQGLGYYSRAKNILRTAKILAENGGMFPQARKELEQLPGIGAYTAGAILSLAFHLPEAILDGNLVRIFARLRLWDFLPAEGKKERDFYWDEAFRWAKADKAFLTNEALMELGRKICKRSNPDCENCPLQKICQAKQENRQNEFPKKKVVRYESWTGFALVVCDKNENFLLRVSPRSPFLKNQLMFPLFEYADAFRNRIPGIVESVIPWEKIDQCSWAGIVEHSITRYKIRCRVLKVQIKPNAGLDGIWVSASELFEKLPSSFAQKIAQVAEEDAGLSKNPLF</sequence>
<dbReference type="CDD" id="cd00056">
    <property type="entry name" value="ENDO3c"/>
    <property type="match status" value="1"/>
</dbReference>
<dbReference type="GO" id="GO:0046872">
    <property type="term" value="F:metal ion binding"/>
    <property type="evidence" value="ECO:0007669"/>
    <property type="project" value="UniProtKB-KW"/>
</dbReference>
<dbReference type="GO" id="GO:0032357">
    <property type="term" value="F:oxidized purine DNA binding"/>
    <property type="evidence" value="ECO:0007669"/>
    <property type="project" value="TreeGrafter"/>
</dbReference>
<evidence type="ECO:0000256" key="8">
    <source>
        <dbReference type="ARBA" id="ARBA00022723"/>
    </source>
</evidence>
<dbReference type="InterPro" id="IPR004036">
    <property type="entry name" value="Endonuclease-III-like_CS2"/>
</dbReference>
<dbReference type="EMBL" id="FRAW01000019">
    <property type="protein sequence ID" value="SHK82561.1"/>
    <property type="molecule type" value="Genomic_DNA"/>
</dbReference>
<dbReference type="GO" id="GO:0006298">
    <property type="term" value="P:mismatch repair"/>
    <property type="evidence" value="ECO:0007669"/>
    <property type="project" value="TreeGrafter"/>
</dbReference>